<evidence type="ECO:0000256" key="2">
    <source>
        <dbReference type="ARBA" id="ARBA00022448"/>
    </source>
</evidence>
<keyword evidence="5 7" id="KW-1133">Transmembrane helix</keyword>
<evidence type="ECO:0000313" key="9">
    <source>
        <dbReference type="EMBL" id="ESP89832.1"/>
    </source>
</evidence>
<sequence length="275" mass="30629">MIPATLLMLLIIVYPTVRAVWMSFHQRSFLSPEESTWVGIANYEALLEDPVFTQAFVHTIIFTVGAVVAMYVLGLGLALLLRNNLPGVGYLRSLSMVPWVIPPVVIVIIWTWMFQVDYGLVNLISQQFGGPNKYWFGDYDLALPLVMMLRVWKDTPFVAIALLASMQSIPPEYYEAAKIDGAGAVQQFRHITLPNISYISMVMIVTEVIAAFNSFQMIYIATGGGPVNQTEVLGTYVYQQAFGEYMLGYAAAVGIVMLALLTLFTAVYIKVENTE</sequence>
<dbReference type="PANTHER" id="PTHR30193:SF37">
    <property type="entry name" value="INNER MEMBRANE ABC TRANSPORTER PERMEASE PROTEIN YCJO"/>
    <property type="match status" value="1"/>
</dbReference>
<dbReference type="InterPro" id="IPR000515">
    <property type="entry name" value="MetI-like"/>
</dbReference>
<comment type="caution">
    <text evidence="9">The sequence shown here is derived from an EMBL/GenBank/DDBJ whole genome shotgun (WGS) entry which is preliminary data.</text>
</comment>
<feature type="transmembrane region" description="Helical" evidence="7">
    <location>
        <begin position="93"/>
        <end position="114"/>
    </location>
</feature>
<name>V4J373_9EURY</name>
<dbReference type="Pfam" id="PF00528">
    <property type="entry name" value="BPD_transp_1"/>
    <property type="match status" value="1"/>
</dbReference>
<evidence type="ECO:0000256" key="3">
    <source>
        <dbReference type="ARBA" id="ARBA00022475"/>
    </source>
</evidence>
<dbReference type="SUPFAM" id="SSF161098">
    <property type="entry name" value="MetI-like"/>
    <property type="match status" value="1"/>
</dbReference>
<keyword evidence="4 7" id="KW-0812">Transmembrane</keyword>
<dbReference type="Proteomes" id="UP000017840">
    <property type="component" value="Unassembled WGS sequence"/>
</dbReference>
<evidence type="ECO:0000256" key="4">
    <source>
        <dbReference type="ARBA" id="ARBA00022692"/>
    </source>
</evidence>
<feature type="transmembrane region" description="Helical" evidence="7">
    <location>
        <begin position="246"/>
        <end position="269"/>
    </location>
</feature>
<gene>
    <name evidence="9" type="ORF">K933_02576</name>
</gene>
<proteinExistence type="inferred from homology"/>
<dbReference type="EMBL" id="ASGZ01000005">
    <property type="protein sequence ID" value="ESP89832.1"/>
    <property type="molecule type" value="Genomic_DNA"/>
</dbReference>
<evidence type="ECO:0000313" key="10">
    <source>
        <dbReference type="Proteomes" id="UP000017840"/>
    </source>
</evidence>
<keyword evidence="10" id="KW-1185">Reference proteome</keyword>
<dbReference type="PANTHER" id="PTHR30193">
    <property type="entry name" value="ABC TRANSPORTER PERMEASE PROTEIN"/>
    <property type="match status" value="1"/>
</dbReference>
<comment type="similarity">
    <text evidence="7">Belongs to the binding-protein-dependent transport system permease family.</text>
</comment>
<dbReference type="InterPro" id="IPR035906">
    <property type="entry name" value="MetI-like_sf"/>
</dbReference>
<keyword evidence="2 7" id="KW-0813">Transport</keyword>
<dbReference type="GO" id="GO:0055085">
    <property type="term" value="P:transmembrane transport"/>
    <property type="evidence" value="ECO:0007669"/>
    <property type="project" value="InterPro"/>
</dbReference>
<keyword evidence="6 7" id="KW-0472">Membrane</keyword>
<dbReference type="InterPro" id="IPR051393">
    <property type="entry name" value="ABC_transporter_permease"/>
</dbReference>
<feature type="transmembrane region" description="Helical" evidence="7">
    <location>
        <begin position="196"/>
        <end position="221"/>
    </location>
</feature>
<protein>
    <submittedName>
        <fullName evidence="9">Binding-protein-dependent transport systems inner membrane component</fullName>
    </submittedName>
</protein>
<dbReference type="eggNOG" id="arCOG00157">
    <property type="taxonomic scope" value="Archaea"/>
</dbReference>
<dbReference type="GO" id="GO:0005886">
    <property type="term" value="C:plasma membrane"/>
    <property type="evidence" value="ECO:0007669"/>
    <property type="project" value="UniProtKB-SubCell"/>
</dbReference>
<keyword evidence="3" id="KW-1003">Cell membrane</keyword>
<reference evidence="9 10" key="1">
    <citation type="journal article" date="2013" name="Genome Announc.">
        <title>Draft Genome Sequence of 'Candidatus Halobonum tyrrellensis' Strain G22, Isolated from the Hypersaline Waters of Lake Tyrrell, Australia.</title>
        <authorList>
            <person name="Ugalde J.A."/>
            <person name="Narasingarao P."/>
            <person name="Kuo S."/>
            <person name="Podell S."/>
            <person name="Allen E.E."/>
        </authorList>
    </citation>
    <scope>NUCLEOTIDE SEQUENCE [LARGE SCALE GENOMIC DNA]</scope>
    <source>
        <strain evidence="9 10">G22</strain>
    </source>
</reference>
<evidence type="ECO:0000256" key="6">
    <source>
        <dbReference type="ARBA" id="ARBA00023136"/>
    </source>
</evidence>
<evidence type="ECO:0000256" key="7">
    <source>
        <dbReference type="RuleBase" id="RU363032"/>
    </source>
</evidence>
<dbReference type="Gene3D" id="1.10.3720.10">
    <property type="entry name" value="MetI-like"/>
    <property type="match status" value="1"/>
</dbReference>
<evidence type="ECO:0000256" key="5">
    <source>
        <dbReference type="ARBA" id="ARBA00022989"/>
    </source>
</evidence>
<accession>V4J373</accession>
<evidence type="ECO:0000256" key="1">
    <source>
        <dbReference type="ARBA" id="ARBA00004651"/>
    </source>
</evidence>
<comment type="subcellular location">
    <subcellularLocation>
        <location evidence="1 7">Cell membrane</location>
        <topology evidence="1 7">Multi-pass membrane protein</topology>
    </subcellularLocation>
</comment>
<feature type="domain" description="ABC transmembrane type-1" evidence="8">
    <location>
        <begin position="56"/>
        <end position="268"/>
    </location>
</feature>
<dbReference type="AlphaFoldDB" id="V4J373"/>
<organism evidence="9 10">
    <name type="scientific">Candidatus Halobonum tyrrellensis G22</name>
    <dbReference type="NCBI Taxonomy" id="1324957"/>
    <lineage>
        <taxon>Archaea</taxon>
        <taxon>Methanobacteriati</taxon>
        <taxon>Methanobacteriota</taxon>
        <taxon>Stenosarchaea group</taxon>
        <taxon>Halobacteria</taxon>
        <taxon>Halobacteriales</taxon>
        <taxon>Haloferacaceae</taxon>
        <taxon>Candidatus Halobonum</taxon>
    </lineage>
</organism>
<evidence type="ECO:0000259" key="8">
    <source>
        <dbReference type="PROSITE" id="PS50928"/>
    </source>
</evidence>
<dbReference type="PROSITE" id="PS50928">
    <property type="entry name" value="ABC_TM1"/>
    <property type="match status" value="1"/>
</dbReference>
<feature type="transmembrane region" description="Helical" evidence="7">
    <location>
        <begin position="55"/>
        <end position="81"/>
    </location>
</feature>
<dbReference type="STRING" id="1324957.K933_02576"/>
<dbReference type="CDD" id="cd06261">
    <property type="entry name" value="TM_PBP2"/>
    <property type="match status" value="1"/>
</dbReference>